<organism evidence="1">
    <name type="scientific">Anguilla anguilla</name>
    <name type="common">European freshwater eel</name>
    <name type="synonym">Muraena anguilla</name>
    <dbReference type="NCBI Taxonomy" id="7936"/>
    <lineage>
        <taxon>Eukaryota</taxon>
        <taxon>Metazoa</taxon>
        <taxon>Chordata</taxon>
        <taxon>Craniata</taxon>
        <taxon>Vertebrata</taxon>
        <taxon>Euteleostomi</taxon>
        <taxon>Actinopterygii</taxon>
        <taxon>Neopterygii</taxon>
        <taxon>Teleostei</taxon>
        <taxon>Anguilliformes</taxon>
        <taxon>Anguillidae</taxon>
        <taxon>Anguilla</taxon>
    </lineage>
</organism>
<reference evidence="1" key="1">
    <citation type="submission" date="2014-11" db="EMBL/GenBank/DDBJ databases">
        <authorList>
            <person name="Amaro Gonzalez C."/>
        </authorList>
    </citation>
    <scope>NUCLEOTIDE SEQUENCE</scope>
</reference>
<sequence>MFMIVVIIIITPSYHSFQIIFISSCT</sequence>
<evidence type="ECO:0000313" key="1">
    <source>
        <dbReference type="EMBL" id="JAH31877.1"/>
    </source>
</evidence>
<dbReference type="EMBL" id="GBXM01076700">
    <property type="protein sequence ID" value="JAH31877.1"/>
    <property type="molecule type" value="Transcribed_RNA"/>
</dbReference>
<dbReference type="AlphaFoldDB" id="A0A0E9RSS1"/>
<accession>A0A0E9RSS1</accession>
<name>A0A0E9RSS1_ANGAN</name>
<reference evidence="1" key="2">
    <citation type="journal article" date="2015" name="Fish Shellfish Immunol.">
        <title>Early steps in the European eel (Anguilla anguilla)-Vibrio vulnificus interaction in the gills: Role of the RtxA13 toxin.</title>
        <authorList>
            <person name="Callol A."/>
            <person name="Pajuelo D."/>
            <person name="Ebbesson L."/>
            <person name="Teles M."/>
            <person name="MacKenzie S."/>
            <person name="Amaro C."/>
        </authorList>
    </citation>
    <scope>NUCLEOTIDE SEQUENCE</scope>
</reference>
<proteinExistence type="predicted"/>
<protein>
    <submittedName>
        <fullName evidence="1">Uncharacterized protein</fullName>
    </submittedName>
</protein>